<accession>A0A552X2T3</accession>
<protein>
    <recommendedName>
        <fullName evidence="3">Pilus assembly protein TadE</fullName>
    </recommendedName>
</protein>
<dbReference type="EMBL" id="VJWL01000001">
    <property type="protein sequence ID" value="TRW49352.1"/>
    <property type="molecule type" value="Genomic_DNA"/>
</dbReference>
<name>A0A552X2T3_9GAMM</name>
<comment type="caution">
    <text evidence="1">The sequence shown here is derived from an EMBL/GenBank/DDBJ whole genome shotgun (WGS) entry which is preliminary data.</text>
</comment>
<dbReference type="AlphaFoldDB" id="A0A552X2T3"/>
<evidence type="ECO:0008006" key="3">
    <source>
        <dbReference type="Google" id="ProtNLM"/>
    </source>
</evidence>
<evidence type="ECO:0000313" key="1">
    <source>
        <dbReference type="EMBL" id="TRW49352.1"/>
    </source>
</evidence>
<dbReference type="Proteomes" id="UP000320359">
    <property type="component" value="Unassembled WGS sequence"/>
</dbReference>
<reference evidence="1 2" key="1">
    <citation type="submission" date="2019-07" db="EMBL/GenBank/DDBJ databases">
        <authorList>
            <person name="Yang M."/>
            <person name="Zhao D."/>
            <person name="Xiang H."/>
        </authorList>
    </citation>
    <scope>NUCLEOTIDE SEQUENCE [LARGE SCALE GENOMIC DNA]</scope>
    <source>
        <strain evidence="1 2">IM1326</strain>
    </source>
</reference>
<proteinExistence type="predicted"/>
<gene>
    <name evidence="1" type="ORF">FM042_00300</name>
</gene>
<dbReference type="RefSeq" id="WP_143233774.1">
    <property type="nucleotide sequence ID" value="NZ_VJWL01000001.1"/>
</dbReference>
<keyword evidence="2" id="KW-1185">Reference proteome</keyword>
<evidence type="ECO:0000313" key="2">
    <source>
        <dbReference type="Proteomes" id="UP000320359"/>
    </source>
</evidence>
<dbReference type="OrthoDB" id="9895772at2"/>
<organism evidence="1 2">
    <name type="scientific">Aliidiomarina halalkaliphila</name>
    <dbReference type="NCBI Taxonomy" id="2593535"/>
    <lineage>
        <taxon>Bacteria</taxon>
        <taxon>Pseudomonadati</taxon>
        <taxon>Pseudomonadota</taxon>
        <taxon>Gammaproteobacteria</taxon>
        <taxon>Alteromonadales</taxon>
        <taxon>Idiomarinaceae</taxon>
        <taxon>Aliidiomarina</taxon>
    </lineage>
</organism>
<sequence>MTRCRKFASGQATIESMVTLFLFLLLSAAVVQVLWLFAIQQLSQAATLYAAKHGARDQLQMLPMRMSYAYRMRTVPGVNPLWVAIDRVYPEDALLTRMSTVNEHGERLLTAGFHGPRMSELDEVEKEEYLDVRVLSLAIRLCVDLKVPLVANLLSAAQTQVRGKAPCAWLGQTLVAPFEIVTQATVPIESVIFIQ</sequence>